<dbReference type="PANTHER" id="PTHR35149:SF2">
    <property type="entry name" value="DUF262 DOMAIN-CONTAINING PROTEIN"/>
    <property type="match status" value="1"/>
</dbReference>
<dbReference type="Pfam" id="PF03235">
    <property type="entry name" value="GmrSD_N"/>
    <property type="match status" value="1"/>
</dbReference>
<sequence>MKGDFKMRAFDNHLLELLSSHNVTFFISPYQRNYEWDKEQCEVFLHDIFETTRANRQEKNTEHFFGTVTYFQAESSAWGQPATLVLIDGQQRITTTMLFLIALRDTITDNTVADSIESDFLKNKKASDNSEYKIKLKQVESDWAIYCDIILQNEIPEKKKLSAVYRNYAYFCRELTRLKETNNLNLTDLINLGLMKFSVVTIELEPIRNKWENPQEIFESMNSLGKPLSLADLVRNYLLLGKTPAKQNTLYKKYWMQIEEQLPNQTSNFIRDYMQLKGNKSFKQATEKNYKELYANFKELFKNTEMEVLLSELSEYSFIYSCIVLGTDCGSKGINHQIADIKTIGATTTYSFIMELIHRWKQKKFTDKDLSDILDVFIIYLIRRRIVSLTMAENKVFPTLISKIDDLEKALDKKNSTFNIFAKQENSLRLPNDVEMKRIMQSMNFYNFRLAKFLFSLVEEKITKARPNKNDSNLQVEHIMPQTLDKAGKWQIDLGTDYENIHQEYINNIGNLTLIRQNQELGNKSFPAKKVIYENNAGLQIAKTKITDQAYWNKESIINRQNWIIDYILSNILPIPDKMRRTNNFVISGGKRLSFLELQIIGQNINYISDKSIVAKIVDDKKVEYEGTEWFLTTLTREIETRKGTVNASGAYQGAQYWEYDGVKLADII</sequence>
<dbReference type="EMBL" id="FNHQ01000037">
    <property type="protein sequence ID" value="SDN31020.1"/>
    <property type="molecule type" value="Genomic_DNA"/>
</dbReference>
<dbReference type="STRING" id="349095.SAMN05660299_02496"/>
<reference evidence="3 4" key="1">
    <citation type="submission" date="2016-10" db="EMBL/GenBank/DDBJ databases">
        <authorList>
            <person name="de Groot N.N."/>
        </authorList>
    </citation>
    <scope>NUCLEOTIDE SEQUENCE [LARGE SCALE GENOMIC DNA]</scope>
    <source>
        <strain evidence="3 4">DSM 16981</strain>
    </source>
</reference>
<feature type="domain" description="GmrSD restriction endonucleases C-terminal" evidence="2">
    <location>
        <begin position="431"/>
        <end position="565"/>
    </location>
</feature>
<evidence type="ECO:0000313" key="4">
    <source>
        <dbReference type="Proteomes" id="UP000199309"/>
    </source>
</evidence>
<evidence type="ECO:0000259" key="1">
    <source>
        <dbReference type="Pfam" id="PF03235"/>
    </source>
</evidence>
<proteinExistence type="predicted"/>
<organism evidence="3 4">
    <name type="scientific">Megasphaera paucivorans</name>
    <dbReference type="NCBI Taxonomy" id="349095"/>
    <lineage>
        <taxon>Bacteria</taxon>
        <taxon>Bacillati</taxon>
        <taxon>Bacillota</taxon>
        <taxon>Negativicutes</taxon>
        <taxon>Veillonellales</taxon>
        <taxon>Veillonellaceae</taxon>
        <taxon>Megasphaera</taxon>
    </lineage>
</organism>
<dbReference type="InterPro" id="IPR004919">
    <property type="entry name" value="GmrSD_N"/>
</dbReference>
<dbReference type="Pfam" id="PF07510">
    <property type="entry name" value="GmrSD_C"/>
    <property type="match status" value="1"/>
</dbReference>
<dbReference type="Proteomes" id="UP000199309">
    <property type="component" value="Unassembled WGS sequence"/>
</dbReference>
<evidence type="ECO:0000259" key="2">
    <source>
        <dbReference type="Pfam" id="PF07510"/>
    </source>
</evidence>
<protein>
    <submittedName>
        <fullName evidence="3">Uncharacterized conserved protein, contains ParB-like and HNH nuclease domains</fullName>
    </submittedName>
</protein>
<accession>A0A1H0ABT9</accession>
<name>A0A1H0ABT9_9FIRM</name>
<dbReference type="InterPro" id="IPR011089">
    <property type="entry name" value="GmrSD_C"/>
</dbReference>
<feature type="domain" description="GmrSD restriction endonucleases N-terminal" evidence="1">
    <location>
        <begin position="15"/>
        <end position="239"/>
    </location>
</feature>
<gene>
    <name evidence="3" type="ORF">SAMN05660299_02496</name>
</gene>
<evidence type="ECO:0000313" key="3">
    <source>
        <dbReference type="EMBL" id="SDN31020.1"/>
    </source>
</evidence>
<dbReference type="PANTHER" id="PTHR35149">
    <property type="entry name" value="SLL5132 PROTEIN"/>
    <property type="match status" value="1"/>
</dbReference>
<dbReference type="AlphaFoldDB" id="A0A1H0ABT9"/>
<keyword evidence="4" id="KW-1185">Reference proteome</keyword>